<evidence type="ECO:0000256" key="1">
    <source>
        <dbReference type="SAM" id="Phobius"/>
    </source>
</evidence>
<dbReference type="RefSeq" id="WP_130343982.1">
    <property type="nucleotide sequence ID" value="NZ_SGWQ01000003.1"/>
</dbReference>
<reference evidence="2 3" key="1">
    <citation type="submission" date="2019-02" db="EMBL/GenBank/DDBJ databases">
        <title>Genomic Encyclopedia of Type Strains, Phase IV (KMG-IV): sequencing the most valuable type-strain genomes for metagenomic binning, comparative biology and taxonomic classification.</title>
        <authorList>
            <person name="Goeker M."/>
        </authorList>
    </citation>
    <scope>NUCLEOTIDE SEQUENCE [LARGE SCALE GENOMIC DNA]</scope>
    <source>
        <strain evidence="2 3">DSM 101727</strain>
    </source>
</reference>
<protein>
    <submittedName>
        <fullName evidence="2">Uncharacterized protein</fullName>
    </submittedName>
</protein>
<evidence type="ECO:0000313" key="2">
    <source>
        <dbReference type="EMBL" id="RZS41011.1"/>
    </source>
</evidence>
<dbReference type="EMBL" id="SGWQ01000003">
    <property type="protein sequence ID" value="RZS41011.1"/>
    <property type="molecule type" value="Genomic_DNA"/>
</dbReference>
<dbReference type="Proteomes" id="UP000294257">
    <property type="component" value="Unassembled WGS sequence"/>
</dbReference>
<keyword evidence="3" id="KW-1185">Reference proteome</keyword>
<keyword evidence="1" id="KW-1133">Transmembrane helix</keyword>
<gene>
    <name evidence="2" type="ORF">EV193_103329</name>
</gene>
<dbReference type="AlphaFoldDB" id="A0A4Q7KYA1"/>
<proteinExistence type="predicted"/>
<keyword evidence="1" id="KW-0472">Membrane</keyword>
<dbReference type="OrthoDB" id="5195823at2"/>
<feature type="transmembrane region" description="Helical" evidence="1">
    <location>
        <begin position="38"/>
        <end position="61"/>
    </location>
</feature>
<evidence type="ECO:0000313" key="3">
    <source>
        <dbReference type="Proteomes" id="UP000294257"/>
    </source>
</evidence>
<comment type="caution">
    <text evidence="2">The sequence shown here is derived from an EMBL/GenBank/DDBJ whole genome shotgun (WGS) entry which is preliminary data.</text>
</comment>
<sequence>MSRQDRTTLLPIAVGLFSVGLVAVITVFSLFAGGRTDVPVWLSAAAMLVPVGLALAVLSVVRRPNRHGAPASGGTHRAR</sequence>
<name>A0A4Q7KYA1_9PSEU</name>
<accession>A0A4Q7KYA1</accession>
<feature type="transmembrane region" description="Helical" evidence="1">
    <location>
        <begin position="12"/>
        <end position="32"/>
    </location>
</feature>
<keyword evidence="1" id="KW-0812">Transmembrane</keyword>
<organism evidence="2 3">
    <name type="scientific">Herbihabitans rhizosphaerae</name>
    <dbReference type="NCBI Taxonomy" id="1872711"/>
    <lineage>
        <taxon>Bacteria</taxon>
        <taxon>Bacillati</taxon>
        <taxon>Actinomycetota</taxon>
        <taxon>Actinomycetes</taxon>
        <taxon>Pseudonocardiales</taxon>
        <taxon>Pseudonocardiaceae</taxon>
        <taxon>Herbihabitans</taxon>
    </lineage>
</organism>